<dbReference type="EMBL" id="CAAKMV010000099">
    <property type="protein sequence ID" value="VIO54492.1"/>
    <property type="molecule type" value="Genomic_DNA"/>
</dbReference>
<dbReference type="GO" id="GO:0003941">
    <property type="term" value="F:L-serine ammonia-lyase activity"/>
    <property type="evidence" value="ECO:0007669"/>
    <property type="project" value="UniProtKB-EC"/>
</dbReference>
<evidence type="ECO:0000313" key="9">
    <source>
        <dbReference type="EMBL" id="VIO54492.1"/>
    </source>
</evidence>
<evidence type="ECO:0000313" key="8">
    <source>
        <dbReference type="EMBL" id="CAG1980722.1"/>
    </source>
</evidence>
<comment type="catalytic activity">
    <reaction evidence="6">
        <text>L-serine = pyruvate + NH4(+)</text>
        <dbReference type="Rhea" id="RHEA:19169"/>
        <dbReference type="ChEBI" id="CHEBI:15361"/>
        <dbReference type="ChEBI" id="CHEBI:28938"/>
        <dbReference type="ChEBI" id="CHEBI:33384"/>
        <dbReference type="EC" id="4.3.1.17"/>
    </reaction>
</comment>
<dbReference type="InterPro" id="IPR001926">
    <property type="entry name" value="TrpB-like_PALP"/>
</dbReference>
<dbReference type="GO" id="GO:0006567">
    <property type="term" value="P:L-threonine catabolic process"/>
    <property type="evidence" value="ECO:0007669"/>
    <property type="project" value="TreeGrafter"/>
</dbReference>
<evidence type="ECO:0000256" key="3">
    <source>
        <dbReference type="ARBA" id="ARBA00012093"/>
    </source>
</evidence>
<dbReference type="EMBL" id="CAJPIJ010000119">
    <property type="protein sequence ID" value="CAG1980722.1"/>
    <property type="molecule type" value="Genomic_DNA"/>
</dbReference>
<name>A0A4U9FGL3_GIBZA</name>
<protein>
    <recommendedName>
        <fullName evidence="3">L-serine ammonia-lyase</fullName>
        <ecNumber evidence="3">4.3.1.17</ecNumber>
    </recommendedName>
</protein>
<evidence type="ECO:0000256" key="1">
    <source>
        <dbReference type="ARBA" id="ARBA00001933"/>
    </source>
</evidence>
<comment type="similarity">
    <text evidence="2">Belongs to the serine/threonine dehydratase family.</text>
</comment>
<dbReference type="AlphaFoldDB" id="A0A4U9FGL3"/>
<dbReference type="GO" id="GO:0009097">
    <property type="term" value="P:isoleucine biosynthetic process"/>
    <property type="evidence" value="ECO:0007669"/>
    <property type="project" value="TreeGrafter"/>
</dbReference>
<dbReference type="GO" id="GO:0004794">
    <property type="term" value="F:threonine deaminase activity"/>
    <property type="evidence" value="ECO:0007669"/>
    <property type="project" value="TreeGrafter"/>
</dbReference>
<dbReference type="SUPFAM" id="SSF53686">
    <property type="entry name" value="Tryptophan synthase beta subunit-like PLP-dependent enzymes"/>
    <property type="match status" value="1"/>
</dbReference>
<evidence type="ECO:0000256" key="5">
    <source>
        <dbReference type="ARBA" id="ARBA00023239"/>
    </source>
</evidence>
<dbReference type="InterPro" id="IPR036052">
    <property type="entry name" value="TrpB-like_PALP_sf"/>
</dbReference>
<evidence type="ECO:0000256" key="6">
    <source>
        <dbReference type="ARBA" id="ARBA00049406"/>
    </source>
</evidence>
<dbReference type="Gene3D" id="3.40.50.1100">
    <property type="match status" value="2"/>
</dbReference>
<evidence type="ECO:0000256" key="2">
    <source>
        <dbReference type="ARBA" id="ARBA00010869"/>
    </source>
</evidence>
<organism evidence="8 10">
    <name type="scientific">Gibberella zeae</name>
    <name type="common">Wheat head blight fungus</name>
    <name type="synonym">Fusarium graminearum</name>
    <dbReference type="NCBI Taxonomy" id="5518"/>
    <lineage>
        <taxon>Eukaryota</taxon>
        <taxon>Fungi</taxon>
        <taxon>Dikarya</taxon>
        <taxon>Ascomycota</taxon>
        <taxon>Pezizomycotina</taxon>
        <taxon>Sordariomycetes</taxon>
        <taxon>Hypocreomycetidae</taxon>
        <taxon>Hypocreales</taxon>
        <taxon>Nectriaceae</taxon>
        <taxon>Fusarium</taxon>
    </lineage>
</organism>
<evidence type="ECO:0000256" key="4">
    <source>
        <dbReference type="ARBA" id="ARBA00022898"/>
    </source>
</evidence>
<keyword evidence="4" id="KW-0663">Pyridoxal phosphate</keyword>
<reference evidence="9" key="1">
    <citation type="submission" date="2019-04" db="EMBL/GenBank/DDBJ databases">
        <authorList>
            <person name="Melise S."/>
            <person name="Noan J."/>
            <person name="Okalmin O."/>
        </authorList>
    </citation>
    <scope>NUCLEOTIDE SEQUENCE</scope>
    <source>
        <strain evidence="9">FN9</strain>
    </source>
</reference>
<dbReference type="InterPro" id="IPR050147">
    <property type="entry name" value="Ser/Thr_Dehydratase"/>
</dbReference>
<dbReference type="EC" id="4.3.1.17" evidence="3"/>
<dbReference type="GO" id="GO:0006565">
    <property type="term" value="P:L-serine catabolic process"/>
    <property type="evidence" value="ECO:0007669"/>
    <property type="project" value="TreeGrafter"/>
</dbReference>
<comment type="cofactor">
    <cofactor evidence="1">
        <name>pyridoxal 5'-phosphate</name>
        <dbReference type="ChEBI" id="CHEBI:597326"/>
    </cofactor>
</comment>
<keyword evidence="5" id="KW-0456">Lyase</keyword>
<dbReference type="PANTHER" id="PTHR48078">
    <property type="entry name" value="THREONINE DEHYDRATASE, MITOCHONDRIAL-RELATED"/>
    <property type="match status" value="1"/>
</dbReference>
<gene>
    <name evidence="9" type="ORF">FUG_LOCUS122215</name>
    <name evidence="8" type="ORF">MDCFG202_LOCUS206368</name>
</gene>
<reference evidence="8" key="2">
    <citation type="submission" date="2021-03" db="EMBL/GenBank/DDBJ databases">
        <authorList>
            <person name="Alouane T."/>
            <person name="Langin T."/>
            <person name="Bonhomme L."/>
        </authorList>
    </citation>
    <scope>NUCLEOTIDE SEQUENCE</scope>
    <source>
        <strain evidence="8">MDC_Fg202</strain>
    </source>
</reference>
<feature type="domain" description="Tryptophan synthase beta chain-like PALP" evidence="7">
    <location>
        <begin position="142"/>
        <end position="446"/>
    </location>
</feature>
<evidence type="ECO:0000259" key="7">
    <source>
        <dbReference type="Pfam" id="PF00291"/>
    </source>
</evidence>
<dbReference type="CDD" id="cd06448">
    <property type="entry name" value="L-Ser-dehyd"/>
    <property type="match status" value="1"/>
</dbReference>
<evidence type="ECO:0000313" key="10">
    <source>
        <dbReference type="Proteomes" id="UP000746612"/>
    </source>
</evidence>
<accession>A0A4U9FGL3</accession>
<proteinExistence type="inferred from homology"/>
<dbReference type="PANTHER" id="PTHR48078:SF2">
    <property type="entry name" value="CATABOLIC L-SERINE_THREONINE DEHYDRATASE"/>
    <property type="match status" value="1"/>
</dbReference>
<dbReference type="Pfam" id="PF00291">
    <property type="entry name" value="PALP"/>
    <property type="match status" value="1"/>
</dbReference>
<sequence>MWEFTISYHPSSLITTQTEANEMLKNNDRIIYFLRFYLKEEERKLKKDAVAERYDPSSYLTQTLSKWCSGTISKDEMQSILRLSVVKWIQFISRFSELRAAIYTRLYLTLYLVLNQHSFSGTSTNTSFIMGSLDSGAKLPWIKTPCIISTQLSRLTGCNVYLKLENLQPSGSFKTRSISSLMTQAAAAATGPVHFYCSSGGNAGLACATSAISLGHKATIVMPTIVSPLMKGKLLDLGVEVHQKGKNWAECDKYMREELVANDPSAIYVAPFDDPRLWDGAATMVDEIRDQLEDRVDGIVCSVGGGSLVNGLMQGIESRPWLGTKPAVLAVETEGADSLNASVLAGEHVTLPEMTSIATSLGATRVSEQTWKWSQHPSGMMKSLVVSDADAAISTVRFADDALQLVEVACGAALAIAYRGDLRDVLGKGLSDEEWSKTNVVFVVCGGSGITLSMLSEYREKYSGQSSIKV</sequence>
<dbReference type="Proteomes" id="UP000746612">
    <property type="component" value="Unassembled WGS sequence"/>
</dbReference>